<accession>A0A840EIC4</accession>
<evidence type="ECO:0000256" key="2">
    <source>
        <dbReference type="ARBA" id="ARBA00022741"/>
    </source>
</evidence>
<protein>
    <submittedName>
        <fullName evidence="8">Phospholipid/cholesterol/gamma-HCH transport system ATP-binding protein</fullName>
    </submittedName>
</protein>
<dbReference type="PROSITE" id="PS00211">
    <property type="entry name" value="ABC_TRANSPORTER_1"/>
    <property type="match status" value="1"/>
</dbReference>
<dbReference type="AlphaFoldDB" id="A0A840EIC4"/>
<dbReference type="Proteomes" id="UP001155040">
    <property type="component" value="Unassembled WGS sequence"/>
</dbReference>
<dbReference type="RefSeq" id="WP_011403122.1">
    <property type="nucleotide sequence ID" value="NZ_CALTRY010000005.1"/>
</dbReference>
<evidence type="ECO:0000259" key="4">
    <source>
        <dbReference type="PROSITE" id="PS50893"/>
    </source>
</evidence>
<dbReference type="SMART" id="SM00382">
    <property type="entry name" value="AAA"/>
    <property type="match status" value="1"/>
</dbReference>
<dbReference type="InterPro" id="IPR003593">
    <property type="entry name" value="AAA+_ATPase"/>
</dbReference>
<evidence type="ECO:0000313" key="7">
    <source>
        <dbReference type="EMBL" id="MCS4037200.1"/>
    </source>
</evidence>
<dbReference type="GO" id="GO:0016887">
    <property type="term" value="F:ATP hydrolysis activity"/>
    <property type="evidence" value="ECO:0007669"/>
    <property type="project" value="InterPro"/>
</dbReference>
<evidence type="ECO:0000313" key="5">
    <source>
        <dbReference type="EMBL" id="MCS3678074.1"/>
    </source>
</evidence>
<dbReference type="InterPro" id="IPR003439">
    <property type="entry name" value="ABC_transporter-like_ATP-bd"/>
</dbReference>
<sequence>MSPPESAPAISAEDLVLAFGSFVVMEDLTFDVESGEIFAIMGGSGSGKSTLLKHLFGQMHPSAGTIRIGGRDLWAMSADERAAMLREVGILYQADALWSTMTLAENVALPLEEHTALAAPDIDRIVSLKLALVGLRGFEDFRPHEISGGMRKRAALARAVALDPDLLFFDEPTSGLDPISARRLDDLILQLRDSLDTTVVVVSHDLESIFTIADRALYLDIDTKTMTALGPPEDLRSNPPNERVYQFLTRSLDNE</sequence>
<evidence type="ECO:0000256" key="3">
    <source>
        <dbReference type="ARBA" id="ARBA00022840"/>
    </source>
</evidence>
<organism evidence="8 10">
    <name type="scientific">Salinibacter ruber</name>
    <dbReference type="NCBI Taxonomy" id="146919"/>
    <lineage>
        <taxon>Bacteria</taxon>
        <taxon>Pseudomonadati</taxon>
        <taxon>Rhodothermota</taxon>
        <taxon>Rhodothermia</taxon>
        <taxon>Rhodothermales</taxon>
        <taxon>Salinibacteraceae</taxon>
        <taxon>Salinibacter</taxon>
    </lineage>
</organism>
<proteinExistence type="predicted"/>
<dbReference type="EMBL" id="JANUBF010000014">
    <property type="protein sequence ID" value="MCS4037200.1"/>
    <property type="molecule type" value="Genomic_DNA"/>
</dbReference>
<evidence type="ECO:0000256" key="1">
    <source>
        <dbReference type="ARBA" id="ARBA00022448"/>
    </source>
</evidence>
<dbReference type="Proteomes" id="UP001155144">
    <property type="component" value="Unassembled WGS sequence"/>
</dbReference>
<dbReference type="Proteomes" id="UP001155027">
    <property type="component" value="Unassembled WGS sequence"/>
</dbReference>
<evidence type="ECO:0000313" key="8">
    <source>
        <dbReference type="EMBL" id="MCS4121889.1"/>
    </source>
</evidence>
<comment type="caution">
    <text evidence="8">The sequence shown here is derived from an EMBL/GenBank/DDBJ whole genome shotgun (WGS) entry which is preliminary data.</text>
</comment>
<keyword evidence="3 8" id="KW-0067">ATP-binding</keyword>
<name>A0A840EIC4_9BACT</name>
<dbReference type="Gene3D" id="3.40.50.300">
    <property type="entry name" value="P-loop containing nucleotide triphosphate hydrolases"/>
    <property type="match status" value="1"/>
</dbReference>
<keyword evidence="1" id="KW-0813">Transport</keyword>
<dbReference type="EMBL" id="JANUAU010000006">
    <property type="protein sequence ID" value="MCS3678074.1"/>
    <property type="molecule type" value="Genomic_DNA"/>
</dbReference>
<evidence type="ECO:0000313" key="6">
    <source>
        <dbReference type="EMBL" id="MCS3953138.1"/>
    </source>
</evidence>
<dbReference type="EMBL" id="JANUBL010000003">
    <property type="protein sequence ID" value="MCS4121889.1"/>
    <property type="molecule type" value="Genomic_DNA"/>
</dbReference>
<dbReference type="PANTHER" id="PTHR43023">
    <property type="entry name" value="PROTEIN TRIGALACTOSYLDIACYLGLYCEROL 3, CHLOROPLASTIC"/>
    <property type="match status" value="1"/>
</dbReference>
<dbReference type="Proteomes" id="UP001155110">
    <property type="component" value="Unassembled WGS sequence"/>
</dbReference>
<dbReference type="InterPro" id="IPR017871">
    <property type="entry name" value="ABC_transporter-like_CS"/>
</dbReference>
<dbReference type="PANTHER" id="PTHR43023:SF3">
    <property type="entry name" value="PROTEIN TRIGALACTOSYLDIACYLGLYCEROL 3, CHLOROPLASTIC"/>
    <property type="match status" value="1"/>
</dbReference>
<feature type="domain" description="ABC transporter" evidence="4">
    <location>
        <begin position="10"/>
        <end position="248"/>
    </location>
</feature>
<evidence type="ECO:0000313" key="9">
    <source>
        <dbReference type="EMBL" id="MCS4158154.1"/>
    </source>
</evidence>
<reference evidence="8" key="1">
    <citation type="submission" date="2022-08" db="EMBL/GenBank/DDBJ databases">
        <title>Genomic Encyclopedia of Type Strains, Phase V (KMG-V): Genome sequencing to study the core and pangenomes of soil and plant-associated prokaryotes.</title>
        <authorList>
            <person name="Whitman W."/>
        </authorList>
    </citation>
    <scope>NUCLEOTIDE SEQUENCE</scope>
    <source>
        <strain evidence="5">0</strain>
        <strain evidence="6">SP2017</strain>
        <strain evidence="9">SP3002</strain>
        <strain evidence="7">SP3012</strain>
        <strain evidence="8">SP3026</strain>
    </source>
</reference>
<dbReference type="PROSITE" id="PS50893">
    <property type="entry name" value="ABC_TRANSPORTER_2"/>
    <property type="match status" value="1"/>
</dbReference>
<dbReference type="InterPro" id="IPR027417">
    <property type="entry name" value="P-loop_NTPase"/>
</dbReference>
<dbReference type="EMBL" id="JANTZM010000010">
    <property type="protein sequence ID" value="MCS4158154.1"/>
    <property type="molecule type" value="Genomic_DNA"/>
</dbReference>
<keyword evidence="2" id="KW-0547">Nucleotide-binding</keyword>
<gene>
    <name evidence="8" type="ORF">GGP45_002242</name>
    <name evidence="5" type="ORF">GGP71_002004</name>
    <name evidence="6" type="ORF">GGP83_003113</name>
    <name evidence="9" type="ORF">GGP99_002126</name>
    <name evidence="7" type="ORF">GGQ01_002280</name>
</gene>
<dbReference type="EMBL" id="JANUBB010000017">
    <property type="protein sequence ID" value="MCS3953138.1"/>
    <property type="molecule type" value="Genomic_DNA"/>
</dbReference>
<dbReference type="SUPFAM" id="SSF52540">
    <property type="entry name" value="P-loop containing nucleoside triphosphate hydrolases"/>
    <property type="match status" value="1"/>
</dbReference>
<dbReference type="GO" id="GO:0005524">
    <property type="term" value="F:ATP binding"/>
    <property type="evidence" value="ECO:0007669"/>
    <property type="project" value="UniProtKB-KW"/>
</dbReference>
<dbReference type="Pfam" id="PF00005">
    <property type="entry name" value="ABC_tran"/>
    <property type="match status" value="1"/>
</dbReference>
<dbReference type="Proteomes" id="UP001155010">
    <property type="component" value="Unassembled WGS sequence"/>
</dbReference>
<evidence type="ECO:0000313" key="10">
    <source>
        <dbReference type="Proteomes" id="UP001155144"/>
    </source>
</evidence>